<dbReference type="SMART" id="SM00465">
    <property type="entry name" value="GIYc"/>
    <property type="match status" value="1"/>
</dbReference>
<proteinExistence type="predicted"/>
<dbReference type="Gene3D" id="3.40.1440.10">
    <property type="entry name" value="GIY-YIG endonuclease"/>
    <property type="match status" value="1"/>
</dbReference>
<name>A0A940NTA6_9BACI</name>
<dbReference type="InterPro" id="IPR000305">
    <property type="entry name" value="GIY-YIG_endonuc"/>
</dbReference>
<organism evidence="2 3">
    <name type="scientific">Gottfriedia endophytica</name>
    <dbReference type="NCBI Taxonomy" id="2820819"/>
    <lineage>
        <taxon>Bacteria</taxon>
        <taxon>Bacillati</taxon>
        <taxon>Bacillota</taxon>
        <taxon>Bacilli</taxon>
        <taxon>Bacillales</taxon>
        <taxon>Bacillaceae</taxon>
        <taxon>Gottfriedia</taxon>
    </lineage>
</organism>
<dbReference type="CDD" id="cd10434">
    <property type="entry name" value="GIY-YIG_UvrC_Cho"/>
    <property type="match status" value="1"/>
</dbReference>
<dbReference type="InterPro" id="IPR035901">
    <property type="entry name" value="GIY-YIG_endonuc_sf"/>
</dbReference>
<accession>A0A940NTA6</accession>
<gene>
    <name evidence="2" type="ORF">J5Y03_16025</name>
</gene>
<protein>
    <submittedName>
        <fullName evidence="2">Nucleotide excision repair endonuclease</fullName>
    </submittedName>
</protein>
<evidence type="ECO:0000313" key="3">
    <source>
        <dbReference type="Proteomes" id="UP000682134"/>
    </source>
</evidence>
<dbReference type="SUPFAM" id="SSF82771">
    <property type="entry name" value="GIY-YIG endonuclease"/>
    <property type="match status" value="1"/>
</dbReference>
<dbReference type="Pfam" id="PF01541">
    <property type="entry name" value="GIY-YIG"/>
    <property type="match status" value="1"/>
</dbReference>
<dbReference type="AlphaFoldDB" id="A0A940NTA6"/>
<reference evidence="2" key="1">
    <citation type="submission" date="2021-04" db="EMBL/GenBank/DDBJ databases">
        <title>Genome seq and assembly of Bacillus sp.</title>
        <authorList>
            <person name="Chhetri G."/>
        </authorList>
    </citation>
    <scope>NUCLEOTIDE SEQUENCE</scope>
    <source>
        <strain evidence="2">RG28</strain>
    </source>
</reference>
<dbReference type="PROSITE" id="PS50164">
    <property type="entry name" value="GIY_YIG"/>
    <property type="match status" value="1"/>
</dbReference>
<keyword evidence="2" id="KW-0540">Nuclease</keyword>
<evidence type="ECO:0000313" key="2">
    <source>
        <dbReference type="EMBL" id="MBP0726667.1"/>
    </source>
</evidence>
<dbReference type="EMBL" id="JAGIYQ010000013">
    <property type="protein sequence ID" value="MBP0726667.1"/>
    <property type="molecule type" value="Genomic_DNA"/>
</dbReference>
<dbReference type="InterPro" id="IPR047296">
    <property type="entry name" value="GIY-YIG_UvrC_Cho"/>
</dbReference>
<evidence type="ECO:0000259" key="1">
    <source>
        <dbReference type="PROSITE" id="PS50164"/>
    </source>
</evidence>
<dbReference type="GO" id="GO:0004519">
    <property type="term" value="F:endonuclease activity"/>
    <property type="evidence" value="ECO:0007669"/>
    <property type="project" value="UniProtKB-KW"/>
</dbReference>
<feature type="domain" description="GIY-YIG" evidence="1">
    <location>
        <begin position="42"/>
        <end position="118"/>
    </location>
</feature>
<keyword evidence="2" id="KW-0378">Hydrolase</keyword>
<dbReference type="Proteomes" id="UP000682134">
    <property type="component" value="Unassembled WGS sequence"/>
</dbReference>
<sequence length="123" mass="14439">MITIKIPIPNVEITKQSILGAKNKTPMSSKYGFTEYEKIPRGIAGIYMFFNINDELLYCGQTISLRSRVREHFYSDNSPIRNHRDEVYKISIVYVPEALDRELYETYIINIGKSKYNIEKVFF</sequence>
<dbReference type="GO" id="GO:0006289">
    <property type="term" value="P:nucleotide-excision repair"/>
    <property type="evidence" value="ECO:0007669"/>
    <property type="project" value="InterPro"/>
</dbReference>
<dbReference type="RefSeq" id="WP_209407009.1">
    <property type="nucleotide sequence ID" value="NZ_JAGIYQ010000013.1"/>
</dbReference>
<keyword evidence="2" id="KW-0255">Endonuclease</keyword>
<comment type="caution">
    <text evidence="2">The sequence shown here is derived from an EMBL/GenBank/DDBJ whole genome shotgun (WGS) entry which is preliminary data.</text>
</comment>
<keyword evidence="3" id="KW-1185">Reference proteome</keyword>